<keyword evidence="4" id="KW-0067">ATP-binding</keyword>
<name>A0AAV9V1R9_9PEZI</name>
<dbReference type="InterPro" id="IPR014016">
    <property type="entry name" value="UvrD-like_ATP-bd"/>
</dbReference>
<comment type="caution">
    <text evidence="7">The sequence shown here is derived from an EMBL/GenBank/DDBJ whole genome shotgun (WGS) entry which is preliminary data.</text>
</comment>
<dbReference type="Pfam" id="PF00580">
    <property type="entry name" value="UvrD-helicase"/>
    <property type="match status" value="1"/>
</dbReference>
<evidence type="ECO:0000313" key="8">
    <source>
        <dbReference type="Proteomes" id="UP001375240"/>
    </source>
</evidence>
<dbReference type="Proteomes" id="UP001375240">
    <property type="component" value="Unassembled WGS sequence"/>
</dbReference>
<dbReference type="Gene3D" id="3.40.50.300">
    <property type="entry name" value="P-loop containing nucleotide triphosphate hydrolases"/>
    <property type="match status" value="2"/>
</dbReference>
<evidence type="ECO:0000313" key="7">
    <source>
        <dbReference type="EMBL" id="KAK6353688.1"/>
    </source>
</evidence>
<dbReference type="InterPro" id="IPR014017">
    <property type="entry name" value="DNA_helicase_UvrD-like_C"/>
</dbReference>
<dbReference type="InterPro" id="IPR027417">
    <property type="entry name" value="P-loop_NTPase"/>
</dbReference>
<dbReference type="GO" id="GO:0005524">
    <property type="term" value="F:ATP binding"/>
    <property type="evidence" value="ECO:0007669"/>
    <property type="project" value="UniProtKB-KW"/>
</dbReference>
<dbReference type="PANTHER" id="PTHR21529">
    <property type="entry name" value="MAMMARY TURMOR VIRUS RECEPTOR HOMOLOG 1, 2 MTVR1, 2"/>
    <property type="match status" value="1"/>
</dbReference>
<gene>
    <name evidence="7" type="ORF">TWF696_005650</name>
</gene>
<dbReference type="SUPFAM" id="SSF52540">
    <property type="entry name" value="P-loop containing nucleoside triphosphate hydrolases"/>
    <property type="match status" value="1"/>
</dbReference>
<dbReference type="PANTHER" id="PTHR21529:SF4">
    <property type="entry name" value="TPR AND ANKYRIN REPEAT-CONTAINING PROTEIN 1"/>
    <property type="match status" value="1"/>
</dbReference>
<evidence type="ECO:0000259" key="5">
    <source>
        <dbReference type="Pfam" id="PF00580"/>
    </source>
</evidence>
<evidence type="ECO:0008006" key="9">
    <source>
        <dbReference type="Google" id="ProtNLM"/>
    </source>
</evidence>
<dbReference type="InterPro" id="IPR039904">
    <property type="entry name" value="TRANK1"/>
</dbReference>
<feature type="domain" description="UvrD-like helicase ATP-binding" evidence="5">
    <location>
        <begin position="46"/>
        <end position="138"/>
    </location>
</feature>
<organism evidence="7 8">
    <name type="scientific">Orbilia brochopaga</name>
    <dbReference type="NCBI Taxonomy" id="3140254"/>
    <lineage>
        <taxon>Eukaryota</taxon>
        <taxon>Fungi</taxon>
        <taxon>Dikarya</taxon>
        <taxon>Ascomycota</taxon>
        <taxon>Pezizomycotina</taxon>
        <taxon>Orbiliomycetes</taxon>
        <taxon>Orbiliales</taxon>
        <taxon>Orbiliaceae</taxon>
        <taxon>Orbilia</taxon>
    </lineage>
</organism>
<dbReference type="GO" id="GO:0016787">
    <property type="term" value="F:hydrolase activity"/>
    <property type="evidence" value="ECO:0007669"/>
    <property type="project" value="UniProtKB-KW"/>
</dbReference>
<keyword evidence="3" id="KW-0347">Helicase</keyword>
<evidence type="ECO:0000256" key="3">
    <source>
        <dbReference type="ARBA" id="ARBA00022806"/>
    </source>
</evidence>
<keyword evidence="1" id="KW-0547">Nucleotide-binding</keyword>
<protein>
    <recommendedName>
        <fullName evidence="9">DNA helicase</fullName>
    </recommendedName>
</protein>
<feature type="domain" description="UvrD-like helicase C-terminal" evidence="6">
    <location>
        <begin position="264"/>
        <end position="344"/>
    </location>
</feature>
<evidence type="ECO:0000256" key="2">
    <source>
        <dbReference type="ARBA" id="ARBA00022801"/>
    </source>
</evidence>
<keyword evidence="8" id="KW-1185">Reference proteome</keyword>
<accession>A0AAV9V1R9</accession>
<dbReference type="AlphaFoldDB" id="A0AAV9V1R9"/>
<evidence type="ECO:0000256" key="1">
    <source>
        <dbReference type="ARBA" id="ARBA00022741"/>
    </source>
</evidence>
<dbReference type="Pfam" id="PF13361">
    <property type="entry name" value="UvrD_C"/>
    <property type="match status" value="1"/>
</dbReference>
<dbReference type="GO" id="GO:0004386">
    <property type="term" value="F:helicase activity"/>
    <property type="evidence" value="ECO:0007669"/>
    <property type="project" value="UniProtKB-KW"/>
</dbReference>
<dbReference type="Gene3D" id="1.10.10.160">
    <property type="match status" value="1"/>
</dbReference>
<evidence type="ECO:0000259" key="6">
    <source>
        <dbReference type="Pfam" id="PF13361"/>
    </source>
</evidence>
<evidence type="ECO:0000256" key="4">
    <source>
        <dbReference type="ARBA" id="ARBA00022840"/>
    </source>
</evidence>
<dbReference type="InterPro" id="IPR013986">
    <property type="entry name" value="DExx_box_DNA_helicase_dom_sf"/>
</dbReference>
<keyword evidence="2" id="KW-0378">Hydrolase</keyword>
<sequence>MKKGLSADGVFSEIMGVIKATSLAAAYKPLSEKDYTGLSQRVAPNFTSEADRQAVYALYQAYEKRKLSLGEWDDIDRTIRLQNMLAQDNKLASLLRCQITEIFVDEIQDQRLPEIELLLDMVNSPRSCAFAGDTAQCISRDSCFRFQDLTRLFFQKYERLGTLTNQKDLSKVKLFALNKNYRTHNGILKLAAKVVDILSESFPYVIDKLTPELGEFDGPAPILFCGYSSDIFASRKADSSTVISEFGADQVLIVRDEEAKMLLSTKIADEALILTILESKGMEFQDVFLFDFFSSSPCQAGFRALANSQLTASRFDDTQYPELCVELKNLYVAITRPREMLYMVETNPAAVKPILDMWALSSDDPIIDVVPPDDPTIGMRLDEMRLGQSSRGEWEQKGSDFLDQQMYQQAMYCYKRAEKPKLVQLCQAFLEEQSGRYIVSDPARWDDARVHYLEAAKLFRECDRYDRALRCFESINEFLMAGELCECLPKTSEKFDREFSRRAADFFMLANAVDRAIPIFKRLGHHELAISAYRKINSVEELITYLQENKDEIDKKIYYKNSRIIAATVLASKNSEQELRMRAISLLNEGEREQLYTQFHLHAQLENLLISQGRFEEAITLRYSQGL</sequence>
<dbReference type="EMBL" id="JAVHNQ010000003">
    <property type="protein sequence ID" value="KAK6353688.1"/>
    <property type="molecule type" value="Genomic_DNA"/>
</dbReference>
<proteinExistence type="predicted"/>
<reference evidence="7 8" key="1">
    <citation type="submission" date="2019-10" db="EMBL/GenBank/DDBJ databases">
        <authorList>
            <person name="Palmer J.M."/>
        </authorList>
    </citation>
    <scope>NUCLEOTIDE SEQUENCE [LARGE SCALE GENOMIC DNA]</scope>
    <source>
        <strain evidence="7 8">TWF696</strain>
    </source>
</reference>